<keyword evidence="1" id="KW-0678">Repressor</keyword>
<dbReference type="CDD" id="cd01392">
    <property type="entry name" value="HTH_LacI"/>
    <property type="match status" value="1"/>
</dbReference>
<evidence type="ECO:0000313" key="6">
    <source>
        <dbReference type="EMBL" id="MBB2205650.1"/>
    </source>
</evidence>
<evidence type="ECO:0000256" key="2">
    <source>
        <dbReference type="ARBA" id="ARBA00023015"/>
    </source>
</evidence>
<dbReference type="PANTHER" id="PTHR30146:SF148">
    <property type="entry name" value="HTH-TYPE TRANSCRIPTIONAL REPRESSOR PURR-RELATED"/>
    <property type="match status" value="1"/>
</dbReference>
<dbReference type="Gene3D" id="1.10.260.40">
    <property type="entry name" value="lambda repressor-like DNA-binding domains"/>
    <property type="match status" value="1"/>
</dbReference>
<dbReference type="CDD" id="cd06267">
    <property type="entry name" value="PBP1_LacI_sugar_binding-like"/>
    <property type="match status" value="1"/>
</dbReference>
<evidence type="ECO:0000313" key="7">
    <source>
        <dbReference type="Proteomes" id="UP000540556"/>
    </source>
</evidence>
<dbReference type="SUPFAM" id="SSF47413">
    <property type="entry name" value="lambda repressor-like DNA-binding domains"/>
    <property type="match status" value="1"/>
</dbReference>
<dbReference type="PROSITE" id="PS50932">
    <property type="entry name" value="HTH_LACI_2"/>
    <property type="match status" value="1"/>
</dbReference>
<evidence type="ECO:0000256" key="4">
    <source>
        <dbReference type="ARBA" id="ARBA00023163"/>
    </source>
</evidence>
<dbReference type="Pfam" id="PF00356">
    <property type="entry name" value="LacI"/>
    <property type="match status" value="1"/>
</dbReference>
<name>A0A7W4KF23_9PROT</name>
<dbReference type="AlphaFoldDB" id="A0A7W4KF23"/>
<evidence type="ECO:0000259" key="5">
    <source>
        <dbReference type="PROSITE" id="PS50932"/>
    </source>
</evidence>
<dbReference type="InterPro" id="IPR028082">
    <property type="entry name" value="Peripla_BP_I"/>
</dbReference>
<keyword evidence="2" id="KW-0805">Transcription regulation</keyword>
<dbReference type="InterPro" id="IPR046335">
    <property type="entry name" value="LacI/GalR-like_sensor"/>
</dbReference>
<dbReference type="GO" id="GO:0000976">
    <property type="term" value="F:transcription cis-regulatory region binding"/>
    <property type="evidence" value="ECO:0007669"/>
    <property type="project" value="TreeGrafter"/>
</dbReference>
<dbReference type="InterPro" id="IPR000843">
    <property type="entry name" value="HTH_LacI"/>
</dbReference>
<organism evidence="6 7">
    <name type="scientific">Gluconacetobacter takamatsuzukensis</name>
    <dbReference type="NCBI Taxonomy" id="1286190"/>
    <lineage>
        <taxon>Bacteria</taxon>
        <taxon>Pseudomonadati</taxon>
        <taxon>Pseudomonadota</taxon>
        <taxon>Alphaproteobacteria</taxon>
        <taxon>Acetobacterales</taxon>
        <taxon>Acetobacteraceae</taxon>
        <taxon>Gluconacetobacter</taxon>
    </lineage>
</organism>
<dbReference type="EMBL" id="JABEQK010000008">
    <property type="protein sequence ID" value="MBB2205650.1"/>
    <property type="molecule type" value="Genomic_DNA"/>
</dbReference>
<sequence length="369" mass="39686">MDDHKGRHATIVDVAQAANVSVATAGRALGDYGYVRPETKKAVLSAARELNYKKNIAARALISGSAQTFGMIVSDLSSEFYSNIIKSAVNYSRMHGYCVLIYDTHESTAIEREAVAIFQKHRVDGIIIAPASMRNVGHLRDFVAGGGRIVQIDRRVPGLASDSVTLDNVGTAAACTMKLLAAGHRRIAYIGELDEVKPADLGRIVAEHAASARIKEGFAPSCQRLRGYLDAHRDAGVPVCPDLIGRTGHYSWEAARDATQAVLQHEPTALLTSDGLMTTGAFRAVRAAGMRIPDDISFLSFDDLEWLQLVDPPLSAAAQPCARIGEEAARILIGRARGAKEPLRPGYEHIQLSGSIVDRGSIRTIPVLA</sequence>
<dbReference type="SMART" id="SM00354">
    <property type="entry name" value="HTH_LACI"/>
    <property type="match status" value="1"/>
</dbReference>
<keyword evidence="3 6" id="KW-0238">DNA-binding</keyword>
<dbReference type="Proteomes" id="UP000540556">
    <property type="component" value="Unassembled WGS sequence"/>
</dbReference>
<reference evidence="6 7" key="1">
    <citation type="submission" date="2020-04" db="EMBL/GenBank/DDBJ databases">
        <title>Description of novel Gluconacetobacter.</title>
        <authorList>
            <person name="Sombolestani A."/>
        </authorList>
    </citation>
    <scope>NUCLEOTIDE SEQUENCE [LARGE SCALE GENOMIC DNA]</scope>
    <source>
        <strain evidence="6 7">LMG 27800</strain>
    </source>
</reference>
<protein>
    <submittedName>
        <fullName evidence="6">LacI family DNA-binding transcriptional regulator</fullName>
    </submittedName>
</protein>
<evidence type="ECO:0000256" key="3">
    <source>
        <dbReference type="ARBA" id="ARBA00023125"/>
    </source>
</evidence>
<dbReference type="RefSeq" id="WP_182950183.1">
    <property type="nucleotide sequence ID" value="NZ_JABEQK010000008.1"/>
</dbReference>
<dbReference type="Gene3D" id="3.40.50.2300">
    <property type="match status" value="2"/>
</dbReference>
<dbReference type="GO" id="GO:0003700">
    <property type="term" value="F:DNA-binding transcription factor activity"/>
    <property type="evidence" value="ECO:0007669"/>
    <property type="project" value="TreeGrafter"/>
</dbReference>
<accession>A0A7W4KF23</accession>
<dbReference type="Pfam" id="PF13377">
    <property type="entry name" value="Peripla_BP_3"/>
    <property type="match status" value="1"/>
</dbReference>
<keyword evidence="7" id="KW-1185">Reference proteome</keyword>
<feature type="domain" description="HTH lacI-type" evidence="5">
    <location>
        <begin position="9"/>
        <end position="63"/>
    </location>
</feature>
<dbReference type="SUPFAM" id="SSF53822">
    <property type="entry name" value="Periplasmic binding protein-like I"/>
    <property type="match status" value="1"/>
</dbReference>
<keyword evidence="4" id="KW-0804">Transcription</keyword>
<gene>
    <name evidence="6" type="ORF">HLH27_11560</name>
</gene>
<dbReference type="PANTHER" id="PTHR30146">
    <property type="entry name" value="LACI-RELATED TRANSCRIPTIONAL REPRESSOR"/>
    <property type="match status" value="1"/>
</dbReference>
<proteinExistence type="predicted"/>
<dbReference type="InterPro" id="IPR010982">
    <property type="entry name" value="Lambda_DNA-bd_dom_sf"/>
</dbReference>
<evidence type="ECO:0000256" key="1">
    <source>
        <dbReference type="ARBA" id="ARBA00022491"/>
    </source>
</evidence>
<comment type="caution">
    <text evidence="6">The sequence shown here is derived from an EMBL/GenBank/DDBJ whole genome shotgun (WGS) entry which is preliminary data.</text>
</comment>